<reference evidence="2 3" key="1">
    <citation type="journal article" date="1991" name="Int. J. Syst. Bacteriol.">
        <title>Description of the erythromycin-producing bacterium Arthrobacter sp. strain NRRL B-3381 as Aeromicrobium erythreum gen. nov., sp. nov.</title>
        <authorList>
            <person name="Miller E.S."/>
            <person name="Woese C.R."/>
            <person name="Brenner S."/>
        </authorList>
    </citation>
    <scope>NUCLEOTIDE SEQUENCE [LARGE SCALE GENOMIC DNA]</scope>
    <source>
        <strain evidence="2 3">AR18</strain>
    </source>
</reference>
<organism evidence="2 3">
    <name type="scientific">Aeromicrobium erythreum</name>
    <dbReference type="NCBI Taxonomy" id="2041"/>
    <lineage>
        <taxon>Bacteria</taxon>
        <taxon>Bacillati</taxon>
        <taxon>Actinomycetota</taxon>
        <taxon>Actinomycetes</taxon>
        <taxon>Propionibacteriales</taxon>
        <taxon>Nocardioidaceae</taxon>
        <taxon>Aeromicrobium</taxon>
    </lineage>
</organism>
<accession>A0A0U4CLH8</accession>
<dbReference type="RefSeq" id="WP_067855240.1">
    <property type="nucleotide sequence ID" value="NZ_CP011502.1"/>
</dbReference>
<sequence length="59" mass="5790">MNGPLEMLGDDAAAVCVDGVCAVPATTSAPSERAAQDGADEAGTKDPGSARQDGVSREA</sequence>
<name>A0A0U4CLH8_9ACTN</name>
<proteinExistence type="predicted"/>
<dbReference type="KEGG" id="aer:AERYTH_04565"/>
<dbReference type="AlphaFoldDB" id="A0A0U4CLH8"/>
<dbReference type="Proteomes" id="UP000067689">
    <property type="component" value="Chromosome"/>
</dbReference>
<dbReference type="STRING" id="2041.AERYTH_04565"/>
<keyword evidence="3" id="KW-1185">Reference proteome</keyword>
<evidence type="ECO:0000313" key="3">
    <source>
        <dbReference type="Proteomes" id="UP000067689"/>
    </source>
</evidence>
<evidence type="ECO:0000313" key="2">
    <source>
        <dbReference type="EMBL" id="ALX04022.1"/>
    </source>
</evidence>
<dbReference type="EMBL" id="CP011502">
    <property type="protein sequence ID" value="ALX04022.1"/>
    <property type="molecule type" value="Genomic_DNA"/>
</dbReference>
<gene>
    <name evidence="2" type="ORF">AERYTH_04565</name>
</gene>
<feature type="region of interest" description="Disordered" evidence="1">
    <location>
        <begin position="26"/>
        <end position="59"/>
    </location>
</feature>
<protein>
    <submittedName>
        <fullName evidence="2">Uncharacterized protein</fullName>
    </submittedName>
</protein>
<evidence type="ECO:0000256" key="1">
    <source>
        <dbReference type="SAM" id="MobiDB-lite"/>
    </source>
</evidence>